<accession>A0A1W1V2A8</accession>
<dbReference type="RefSeq" id="WP_084257544.1">
    <property type="nucleotide sequence ID" value="NZ_FWWV01000035.1"/>
</dbReference>
<dbReference type="EMBL" id="FWWV01000035">
    <property type="protein sequence ID" value="SMB87517.1"/>
    <property type="molecule type" value="Genomic_DNA"/>
</dbReference>
<reference evidence="2" key="1">
    <citation type="submission" date="2017-04" db="EMBL/GenBank/DDBJ databases">
        <authorList>
            <person name="Varghese N."/>
            <person name="Submissions S."/>
        </authorList>
    </citation>
    <scope>NUCLEOTIDE SEQUENCE [LARGE SCALE GENOMIC DNA]</scope>
    <source>
        <strain evidence="2">DSM 23072</strain>
    </source>
</reference>
<keyword evidence="2" id="KW-1185">Reference proteome</keyword>
<dbReference type="STRING" id="1122938.SAMN05660772_00992"/>
<dbReference type="AlphaFoldDB" id="A0A1W1V2A8"/>
<proteinExistence type="predicted"/>
<name>A0A1W1V2A8_9PAST</name>
<protein>
    <submittedName>
        <fullName evidence="1">Uncharacterized protein</fullName>
    </submittedName>
</protein>
<organism evidence="1 2">
    <name type="scientific">Pasteurella testudinis DSM 23072</name>
    <dbReference type="NCBI Taxonomy" id="1122938"/>
    <lineage>
        <taxon>Bacteria</taxon>
        <taxon>Pseudomonadati</taxon>
        <taxon>Pseudomonadota</taxon>
        <taxon>Gammaproteobacteria</taxon>
        <taxon>Pasteurellales</taxon>
        <taxon>Pasteurellaceae</taxon>
        <taxon>Pasteurella</taxon>
    </lineage>
</organism>
<dbReference type="Proteomes" id="UP000192408">
    <property type="component" value="Unassembled WGS sequence"/>
</dbReference>
<sequence>MSRPSPNAIFKSVMAKTAEGNLITEDGENLFKLYRDELTEAYDLPKDFSEVRHIETHKGEQIGLIASLAVHFINYHLLGKVLAEIPEIKQFIDQALGEQYIANATEWTGGNLNHISQIISVDSLGDDWREQAKASHQKMIEESAPLRHRTIIMTATDDSEGAENE</sequence>
<gene>
    <name evidence="1" type="ORF">SAMN05660772_00992</name>
</gene>
<evidence type="ECO:0000313" key="1">
    <source>
        <dbReference type="EMBL" id="SMB87517.1"/>
    </source>
</evidence>
<evidence type="ECO:0000313" key="2">
    <source>
        <dbReference type="Proteomes" id="UP000192408"/>
    </source>
</evidence>